<dbReference type="InterPro" id="IPR007248">
    <property type="entry name" value="Mpv17_PMP22"/>
</dbReference>
<name>A0A6P3X716_DINQU</name>
<evidence type="ECO:0000256" key="1">
    <source>
        <dbReference type="ARBA" id="ARBA00004141"/>
    </source>
</evidence>
<dbReference type="OrthoDB" id="860at2759"/>
<evidence type="ECO:0000256" key="4">
    <source>
        <dbReference type="ARBA" id="ARBA00022989"/>
    </source>
</evidence>
<evidence type="ECO:0000256" key="3">
    <source>
        <dbReference type="ARBA" id="ARBA00022692"/>
    </source>
</evidence>
<comment type="subcellular location">
    <subcellularLocation>
        <location evidence="1">Membrane</location>
        <topology evidence="1">Multi-pass membrane protein</topology>
    </subcellularLocation>
</comment>
<dbReference type="AlphaFoldDB" id="A0A6P3X716"/>
<keyword evidence="5 6" id="KW-0472">Membrane</keyword>
<feature type="transmembrane region" description="Helical" evidence="6">
    <location>
        <begin position="58"/>
        <end position="77"/>
    </location>
</feature>
<evidence type="ECO:0000256" key="2">
    <source>
        <dbReference type="ARBA" id="ARBA00006824"/>
    </source>
</evidence>
<evidence type="ECO:0000313" key="8">
    <source>
        <dbReference type="RefSeq" id="XP_014474062.1"/>
    </source>
</evidence>
<dbReference type="PANTHER" id="PTHR11266">
    <property type="entry name" value="PEROXISOMAL MEMBRANE PROTEIN 2, PXMP2 MPV17"/>
    <property type="match status" value="1"/>
</dbReference>
<reference evidence="8" key="1">
    <citation type="submission" date="2025-08" db="UniProtKB">
        <authorList>
            <consortium name="RefSeq"/>
        </authorList>
    </citation>
    <scope>IDENTIFICATION</scope>
</reference>
<comment type="similarity">
    <text evidence="2 6">Belongs to the peroxisomal membrane protein PXMP2/4 family.</text>
</comment>
<keyword evidence="3 6" id="KW-0812">Transmembrane</keyword>
<dbReference type="PANTHER" id="PTHR11266:SF80">
    <property type="entry name" value="PEROXISOMAL MEMBRANE PROTEIN 2"/>
    <property type="match status" value="1"/>
</dbReference>
<evidence type="ECO:0000256" key="5">
    <source>
        <dbReference type="ARBA" id="ARBA00023136"/>
    </source>
</evidence>
<organism evidence="7 8">
    <name type="scientific">Dinoponera quadriceps</name>
    <name type="common">South American ant</name>
    <dbReference type="NCBI Taxonomy" id="609295"/>
    <lineage>
        <taxon>Eukaryota</taxon>
        <taxon>Metazoa</taxon>
        <taxon>Ecdysozoa</taxon>
        <taxon>Arthropoda</taxon>
        <taxon>Hexapoda</taxon>
        <taxon>Insecta</taxon>
        <taxon>Pterygota</taxon>
        <taxon>Neoptera</taxon>
        <taxon>Endopterygota</taxon>
        <taxon>Hymenoptera</taxon>
        <taxon>Apocrita</taxon>
        <taxon>Aculeata</taxon>
        <taxon>Formicoidea</taxon>
        <taxon>Formicidae</taxon>
        <taxon>Ponerinae</taxon>
        <taxon>Ponerini</taxon>
        <taxon>Dinoponera</taxon>
    </lineage>
</organism>
<dbReference type="GO" id="GO:0005778">
    <property type="term" value="C:peroxisomal membrane"/>
    <property type="evidence" value="ECO:0007669"/>
    <property type="project" value="TreeGrafter"/>
</dbReference>
<proteinExistence type="inferred from homology"/>
<keyword evidence="4 6" id="KW-1133">Transmembrane helix</keyword>
<gene>
    <name evidence="8" type="primary">LOC106744116</name>
</gene>
<dbReference type="GeneID" id="106744116"/>
<dbReference type="RefSeq" id="XP_014474062.1">
    <property type="nucleotide sequence ID" value="XM_014618576.1"/>
</dbReference>
<evidence type="ECO:0000313" key="7">
    <source>
        <dbReference type="Proteomes" id="UP000515204"/>
    </source>
</evidence>
<accession>A0A6P3X716</accession>
<feature type="transmembrane region" description="Helical" evidence="6">
    <location>
        <begin position="154"/>
        <end position="172"/>
    </location>
</feature>
<keyword evidence="7" id="KW-1185">Reference proteome</keyword>
<dbReference type="Pfam" id="PF04117">
    <property type="entry name" value="Mpv17_PMP22"/>
    <property type="match status" value="1"/>
</dbReference>
<evidence type="ECO:0000256" key="6">
    <source>
        <dbReference type="RuleBase" id="RU363053"/>
    </source>
</evidence>
<dbReference type="Proteomes" id="UP000515204">
    <property type="component" value="Unplaced"/>
</dbReference>
<dbReference type="KEGG" id="dqu:106744116"/>
<sequence length="183" mass="20931">MALSKPTDFIYRFVGAYLERLYSNPLRTKAVTSCILASLANVLSQKLSGAKQINKDNVIAFALFGLFIGGPVPHYFYTYINLFVKNPLGLFLVERFIFMPCFQALALYTLALFEGKSHKEACKQMERMYLPTVMSNLRYLTLLQFLNIRYISPMLRVLVANCIAFLWSIYLANKRNKISKGKA</sequence>
<protein>
    <submittedName>
        <fullName evidence="8">Peroxisomal membrane protein 2</fullName>
    </submittedName>
</protein>